<protein>
    <submittedName>
        <fullName evidence="1">B1620_C3_237</fullName>
    </submittedName>
</protein>
<dbReference type="PIR" id="S72822">
    <property type="entry name" value="S72822"/>
</dbReference>
<accession>Q49728</accession>
<name>Q49728_MYCLR</name>
<organism evidence="1">
    <name type="scientific">Mycobacterium leprae</name>
    <dbReference type="NCBI Taxonomy" id="1769"/>
    <lineage>
        <taxon>Bacteria</taxon>
        <taxon>Bacillati</taxon>
        <taxon>Actinomycetota</taxon>
        <taxon>Actinomycetes</taxon>
        <taxon>Mycobacteriales</taxon>
        <taxon>Mycobacteriaceae</taxon>
        <taxon>Mycobacterium</taxon>
    </lineage>
</organism>
<dbReference type="EMBL" id="U00015">
    <property type="protein sequence ID" value="AAC43231.1"/>
    <property type="molecule type" value="Genomic_DNA"/>
</dbReference>
<dbReference type="AlphaFoldDB" id="Q49728"/>
<proteinExistence type="predicted"/>
<sequence>MDNTTAFRRVDGGPRCALIVLHAGTNFPYFVLSGVNPGLLSVPARSYYPRGEHRLVHEYRHPATVLTSVNGKPVDLWVLRPSRAMHELDCYNFYTSDHPNSSDYTTVHY</sequence>
<reference evidence="1" key="2">
    <citation type="submission" date="1994-03" db="EMBL/GenBank/DDBJ databases">
        <authorList>
            <person name="Robison K."/>
        </authorList>
    </citation>
    <scope>NUCLEOTIDE SEQUENCE</scope>
</reference>
<reference evidence="1" key="1">
    <citation type="submission" date="1994-01" db="EMBL/GenBank/DDBJ databases">
        <authorList>
            <person name="Smith D.R."/>
        </authorList>
    </citation>
    <scope>NUCLEOTIDE SEQUENCE</scope>
</reference>
<evidence type="ECO:0000313" key="1">
    <source>
        <dbReference type="EMBL" id="AAC43231.1"/>
    </source>
</evidence>